<evidence type="ECO:0000256" key="1">
    <source>
        <dbReference type="SAM" id="Phobius"/>
    </source>
</evidence>
<sequence>MNLPYTIHVAKKFKIPRVSFAGVSCFCLMCYDALCTSLIFLAKSSNIFGKQTIQPRINPLIQIIPRSLCNRISKSNPTNNRTEHYSRSNLFNQTSLTRQNRIYRAITTYSSLPSFIFLTVHAEVKGSQENASESSHCRDADHTSEAYSGRNNWRSPWGPIFSSFSSVTPYTFMTDQSGTHQHAGPDLVAVNAALLAENQRMAELLATLQNKGERKNVNKEGTIIHEATIAYNFCYIKQTHISIRSDNTNLSYSPIKAKSKGSQNFLFKLGNSCLQSHQLGNICLQVTLQLNNFSFRSLLHILYLSP</sequence>
<evidence type="ECO:0000313" key="3">
    <source>
        <dbReference type="Proteomes" id="UP000289738"/>
    </source>
</evidence>
<comment type="caution">
    <text evidence="2">The sequence shown here is derived from an EMBL/GenBank/DDBJ whole genome shotgun (WGS) entry which is preliminary data.</text>
</comment>
<name>A0A445BYG5_ARAHY</name>
<accession>A0A445BYG5</accession>
<dbReference type="EMBL" id="SDMP01000008">
    <property type="protein sequence ID" value="RYR43571.1"/>
    <property type="molecule type" value="Genomic_DNA"/>
</dbReference>
<reference evidence="2 3" key="1">
    <citation type="submission" date="2019-01" db="EMBL/GenBank/DDBJ databases">
        <title>Sequencing of cultivated peanut Arachis hypogaea provides insights into genome evolution and oil improvement.</title>
        <authorList>
            <person name="Chen X."/>
        </authorList>
    </citation>
    <scope>NUCLEOTIDE SEQUENCE [LARGE SCALE GENOMIC DNA]</scope>
    <source>
        <strain evidence="3">cv. Fuhuasheng</strain>
        <tissue evidence="2">Leaves</tissue>
    </source>
</reference>
<keyword evidence="3" id="KW-1185">Reference proteome</keyword>
<dbReference type="Proteomes" id="UP000289738">
    <property type="component" value="Chromosome A08"/>
</dbReference>
<organism evidence="2 3">
    <name type="scientific">Arachis hypogaea</name>
    <name type="common">Peanut</name>
    <dbReference type="NCBI Taxonomy" id="3818"/>
    <lineage>
        <taxon>Eukaryota</taxon>
        <taxon>Viridiplantae</taxon>
        <taxon>Streptophyta</taxon>
        <taxon>Embryophyta</taxon>
        <taxon>Tracheophyta</taxon>
        <taxon>Spermatophyta</taxon>
        <taxon>Magnoliopsida</taxon>
        <taxon>eudicotyledons</taxon>
        <taxon>Gunneridae</taxon>
        <taxon>Pentapetalae</taxon>
        <taxon>rosids</taxon>
        <taxon>fabids</taxon>
        <taxon>Fabales</taxon>
        <taxon>Fabaceae</taxon>
        <taxon>Papilionoideae</taxon>
        <taxon>50 kb inversion clade</taxon>
        <taxon>dalbergioids sensu lato</taxon>
        <taxon>Dalbergieae</taxon>
        <taxon>Pterocarpus clade</taxon>
        <taxon>Arachis</taxon>
    </lineage>
</organism>
<proteinExistence type="predicted"/>
<keyword evidence="1" id="KW-1133">Transmembrane helix</keyword>
<feature type="transmembrane region" description="Helical" evidence="1">
    <location>
        <begin position="20"/>
        <end position="42"/>
    </location>
</feature>
<dbReference type="AlphaFoldDB" id="A0A445BYG5"/>
<evidence type="ECO:0000313" key="2">
    <source>
        <dbReference type="EMBL" id="RYR43571.1"/>
    </source>
</evidence>
<gene>
    <name evidence="2" type="ORF">Ahy_A08g039987</name>
</gene>
<keyword evidence="1" id="KW-0812">Transmembrane</keyword>
<protein>
    <submittedName>
        <fullName evidence="2">Uncharacterized protein</fullName>
    </submittedName>
</protein>
<keyword evidence="1" id="KW-0472">Membrane</keyword>